<comment type="similarity">
    <text evidence="1">Belongs to the LysR transcriptional regulatory family.</text>
</comment>
<dbReference type="RefSeq" id="WP_027288881.1">
    <property type="nucleotide sequence ID" value="NZ_NRRE01000026.1"/>
</dbReference>
<dbReference type="GO" id="GO:0006351">
    <property type="term" value="P:DNA-templated transcription"/>
    <property type="evidence" value="ECO:0007669"/>
    <property type="project" value="TreeGrafter"/>
</dbReference>
<dbReference type="InterPro" id="IPR005119">
    <property type="entry name" value="LysR_subst-bd"/>
</dbReference>
<dbReference type="AlphaFoldDB" id="A0A934V0J5"/>
<dbReference type="NCBIfam" id="NF008352">
    <property type="entry name" value="PRK11139.1"/>
    <property type="match status" value="1"/>
</dbReference>
<feature type="domain" description="HTH lysR-type" evidence="5">
    <location>
        <begin position="4"/>
        <end position="61"/>
    </location>
</feature>
<dbReference type="FunFam" id="1.10.10.10:FF:000038">
    <property type="entry name" value="Glycine cleavage system transcriptional activator"/>
    <property type="match status" value="1"/>
</dbReference>
<dbReference type="Pfam" id="PF00126">
    <property type="entry name" value="HTH_1"/>
    <property type="match status" value="1"/>
</dbReference>
<reference evidence="6" key="1">
    <citation type="submission" date="2017-08" db="EMBL/GenBank/DDBJ databases">
        <authorList>
            <person name="Imhoff J.F."/>
            <person name="Rahn T."/>
            <person name="Kuenzel S."/>
            <person name="Neulinger S.C."/>
        </authorList>
    </citation>
    <scope>NUCLEOTIDE SEQUENCE</scope>
    <source>
        <strain evidence="6">DSM 9154</strain>
    </source>
</reference>
<dbReference type="PROSITE" id="PS50931">
    <property type="entry name" value="HTH_LYSR"/>
    <property type="match status" value="1"/>
</dbReference>
<evidence type="ECO:0000256" key="4">
    <source>
        <dbReference type="ARBA" id="ARBA00023163"/>
    </source>
</evidence>
<keyword evidence="2" id="KW-0805">Transcription regulation</keyword>
<evidence type="ECO:0000256" key="3">
    <source>
        <dbReference type="ARBA" id="ARBA00023125"/>
    </source>
</evidence>
<proteinExistence type="inferred from homology"/>
<evidence type="ECO:0000256" key="2">
    <source>
        <dbReference type="ARBA" id="ARBA00023015"/>
    </source>
</evidence>
<dbReference type="CDD" id="cd08432">
    <property type="entry name" value="PBP2_GcdR_TrpI_HvrB_AmpR_like"/>
    <property type="match status" value="1"/>
</dbReference>
<dbReference type="EMBL" id="NRRE01000026">
    <property type="protein sequence ID" value="MBK1697948.1"/>
    <property type="molecule type" value="Genomic_DNA"/>
</dbReference>
<dbReference type="PRINTS" id="PR00039">
    <property type="entry name" value="HTHLYSR"/>
</dbReference>
<gene>
    <name evidence="6" type="ORF">CKO21_11915</name>
</gene>
<dbReference type="InterPro" id="IPR036388">
    <property type="entry name" value="WH-like_DNA-bd_sf"/>
</dbReference>
<comment type="caution">
    <text evidence="6">The sequence shown here is derived from an EMBL/GenBank/DDBJ whole genome shotgun (WGS) entry which is preliminary data.</text>
</comment>
<evidence type="ECO:0000313" key="6">
    <source>
        <dbReference type="EMBL" id="MBK1697948.1"/>
    </source>
</evidence>
<dbReference type="InterPro" id="IPR000847">
    <property type="entry name" value="LysR_HTH_N"/>
</dbReference>
<dbReference type="GO" id="GO:0003700">
    <property type="term" value="F:DNA-binding transcription factor activity"/>
    <property type="evidence" value="ECO:0007669"/>
    <property type="project" value="InterPro"/>
</dbReference>
<dbReference type="InterPro" id="IPR036390">
    <property type="entry name" value="WH_DNA-bd_sf"/>
</dbReference>
<dbReference type="SUPFAM" id="SSF53850">
    <property type="entry name" value="Periplasmic binding protein-like II"/>
    <property type="match status" value="1"/>
</dbReference>
<dbReference type="Proteomes" id="UP000778970">
    <property type="component" value="Unassembled WGS sequence"/>
</dbReference>
<accession>A0A934V0J5</accession>
<dbReference type="Pfam" id="PF03466">
    <property type="entry name" value="LysR_substrate"/>
    <property type="match status" value="1"/>
</dbReference>
<dbReference type="PANTHER" id="PTHR30537:SF26">
    <property type="entry name" value="GLYCINE CLEAVAGE SYSTEM TRANSCRIPTIONAL ACTIVATOR"/>
    <property type="match status" value="1"/>
</dbReference>
<evidence type="ECO:0000259" key="5">
    <source>
        <dbReference type="PROSITE" id="PS50931"/>
    </source>
</evidence>
<organism evidence="6 7">
    <name type="scientific">Rhodovibrio salinarum</name>
    <dbReference type="NCBI Taxonomy" id="1087"/>
    <lineage>
        <taxon>Bacteria</taxon>
        <taxon>Pseudomonadati</taxon>
        <taxon>Pseudomonadota</taxon>
        <taxon>Alphaproteobacteria</taxon>
        <taxon>Rhodospirillales</taxon>
        <taxon>Rhodovibrionaceae</taxon>
        <taxon>Rhodovibrio</taxon>
    </lineage>
</organism>
<name>A0A934V0J5_9PROT</name>
<sequence length="304" mass="33518">MHLPPINALRTFEAAARHGSFKKAAEALNMTPSAVSHQIKSLEDLLGVPLFRRATRKVHLTDQGRTYLPAVREALDLLRDATERITAKPDKAVLNISAAPSFAVGWLMPRLSAFQVAHPEIETRLSAQIEMVDFTDSDIDLAIRHTARIDTPGVTAHRLMQEELIPVASPQLLEKQPLKTPNDLAKVQLVHAVPRMGRWRSWLRAMGADKVDAESGPKFDHDAMAVQAALSGMGVAIVNRGLVENQLADGTLVAPFPHDLHSDLAFWLVYPKHRGDDPAIIAFRDWLFEQVGQSPQSQTDIPSG</sequence>
<dbReference type="InterPro" id="IPR058163">
    <property type="entry name" value="LysR-type_TF_proteobact-type"/>
</dbReference>
<dbReference type="FunFam" id="3.40.190.10:FF:000017">
    <property type="entry name" value="Glycine cleavage system transcriptional activator"/>
    <property type="match status" value="1"/>
</dbReference>
<keyword evidence="7" id="KW-1185">Reference proteome</keyword>
<dbReference type="GO" id="GO:0043565">
    <property type="term" value="F:sequence-specific DNA binding"/>
    <property type="evidence" value="ECO:0007669"/>
    <property type="project" value="TreeGrafter"/>
</dbReference>
<evidence type="ECO:0000313" key="7">
    <source>
        <dbReference type="Proteomes" id="UP000778970"/>
    </source>
</evidence>
<dbReference type="Gene3D" id="1.10.10.10">
    <property type="entry name" value="Winged helix-like DNA-binding domain superfamily/Winged helix DNA-binding domain"/>
    <property type="match status" value="1"/>
</dbReference>
<keyword evidence="4" id="KW-0804">Transcription</keyword>
<dbReference type="PANTHER" id="PTHR30537">
    <property type="entry name" value="HTH-TYPE TRANSCRIPTIONAL REGULATOR"/>
    <property type="match status" value="1"/>
</dbReference>
<protein>
    <submittedName>
        <fullName evidence="6">Transcriptional regulator GcvA</fullName>
    </submittedName>
</protein>
<dbReference type="SUPFAM" id="SSF46785">
    <property type="entry name" value="Winged helix' DNA-binding domain"/>
    <property type="match status" value="1"/>
</dbReference>
<dbReference type="Gene3D" id="3.40.190.10">
    <property type="entry name" value="Periplasmic binding protein-like II"/>
    <property type="match status" value="2"/>
</dbReference>
<evidence type="ECO:0000256" key="1">
    <source>
        <dbReference type="ARBA" id="ARBA00009437"/>
    </source>
</evidence>
<reference evidence="6" key="2">
    <citation type="journal article" date="2020" name="Microorganisms">
        <title>Osmotic Adaptation and Compatible Solute Biosynthesis of Phototrophic Bacteria as Revealed from Genome Analyses.</title>
        <authorList>
            <person name="Imhoff J.F."/>
            <person name="Rahn T."/>
            <person name="Kunzel S."/>
            <person name="Keller A."/>
            <person name="Neulinger S.C."/>
        </authorList>
    </citation>
    <scope>NUCLEOTIDE SEQUENCE</scope>
    <source>
        <strain evidence="6">DSM 9154</strain>
    </source>
</reference>
<keyword evidence="3" id="KW-0238">DNA-binding</keyword>